<dbReference type="CDD" id="cd00830">
    <property type="entry name" value="KAS_III"/>
    <property type="match status" value="1"/>
</dbReference>
<comment type="subunit">
    <text evidence="14">Homodimer.</text>
</comment>
<comment type="domain">
    <text evidence="14">The last Arg residue of the ACP-binding site is essential for the weak association between ACP/AcpP and FabH.</text>
</comment>
<evidence type="ECO:0000259" key="16">
    <source>
        <dbReference type="Pfam" id="PF08545"/>
    </source>
</evidence>
<dbReference type="Proteomes" id="UP000053797">
    <property type="component" value="Unassembled WGS sequence"/>
</dbReference>
<evidence type="ECO:0000256" key="7">
    <source>
        <dbReference type="ARBA" id="ARBA00023160"/>
    </source>
</evidence>
<keyword evidence="6 14" id="KW-0443">Lipid metabolism</keyword>
<dbReference type="Pfam" id="PF08541">
    <property type="entry name" value="ACP_syn_III_C"/>
    <property type="match status" value="1"/>
</dbReference>
<proteinExistence type="inferred from homology"/>
<dbReference type="RefSeq" id="WP_058264765.1">
    <property type="nucleotide sequence ID" value="NZ_FMYN01000001.1"/>
</dbReference>
<dbReference type="Pfam" id="PF08545">
    <property type="entry name" value="ACP_syn_III"/>
    <property type="match status" value="1"/>
</dbReference>
<dbReference type="GO" id="GO:0005737">
    <property type="term" value="C:cytoplasm"/>
    <property type="evidence" value="ECO:0007669"/>
    <property type="project" value="UniProtKB-SubCell"/>
</dbReference>
<evidence type="ECO:0000256" key="4">
    <source>
        <dbReference type="ARBA" id="ARBA00022679"/>
    </source>
</evidence>
<feature type="active site" evidence="14">
    <location>
        <position position="235"/>
    </location>
</feature>
<dbReference type="InterPro" id="IPR013751">
    <property type="entry name" value="ACP_syn_III_N"/>
</dbReference>
<dbReference type="NCBIfam" id="NF006829">
    <property type="entry name" value="PRK09352.1"/>
    <property type="match status" value="1"/>
</dbReference>
<dbReference type="HAMAP" id="MF_01815">
    <property type="entry name" value="FabH"/>
    <property type="match status" value="1"/>
</dbReference>
<dbReference type="InterPro" id="IPR016039">
    <property type="entry name" value="Thiolase-like"/>
</dbReference>
<organism evidence="17 18">
    <name type="scientific">Exiguobacterium indicum</name>
    <dbReference type="NCBI Taxonomy" id="296995"/>
    <lineage>
        <taxon>Bacteria</taxon>
        <taxon>Bacillati</taxon>
        <taxon>Bacillota</taxon>
        <taxon>Bacilli</taxon>
        <taxon>Bacillales</taxon>
        <taxon>Bacillales Family XII. Incertae Sedis</taxon>
        <taxon>Exiguobacterium</taxon>
    </lineage>
</organism>
<evidence type="ECO:0000313" key="18">
    <source>
        <dbReference type="Proteomes" id="UP000053797"/>
    </source>
</evidence>
<evidence type="ECO:0000259" key="15">
    <source>
        <dbReference type="Pfam" id="PF08541"/>
    </source>
</evidence>
<feature type="domain" description="Beta-ketoacyl-[acyl-carrier-protein] synthase III C-terminal" evidence="15">
    <location>
        <begin position="220"/>
        <end position="308"/>
    </location>
</feature>
<evidence type="ECO:0000256" key="12">
    <source>
        <dbReference type="ARBA" id="ARBA00052467"/>
    </source>
</evidence>
<keyword evidence="8 14" id="KW-0511">Multifunctional enzyme</keyword>
<evidence type="ECO:0000256" key="1">
    <source>
        <dbReference type="ARBA" id="ARBA00005194"/>
    </source>
</evidence>
<dbReference type="PANTHER" id="PTHR43091:SF1">
    <property type="entry name" value="BETA-KETOACYL-[ACYL-CARRIER-PROTEIN] SYNTHASE III, CHLOROPLASTIC"/>
    <property type="match status" value="1"/>
</dbReference>
<feature type="active site" evidence="14">
    <location>
        <position position="265"/>
    </location>
</feature>
<evidence type="ECO:0000256" key="13">
    <source>
        <dbReference type="ARBA" id="ARBA00052985"/>
    </source>
</evidence>
<dbReference type="SUPFAM" id="SSF53901">
    <property type="entry name" value="Thiolase-like"/>
    <property type="match status" value="1"/>
</dbReference>
<dbReference type="GO" id="GO:0004315">
    <property type="term" value="F:3-oxoacyl-[acyl-carrier-protein] synthase activity"/>
    <property type="evidence" value="ECO:0007669"/>
    <property type="project" value="InterPro"/>
</dbReference>
<keyword evidence="4 14" id="KW-0808">Transferase</keyword>
<dbReference type="EMBL" id="LNQL01000001">
    <property type="protein sequence ID" value="KSU50464.1"/>
    <property type="molecule type" value="Genomic_DNA"/>
</dbReference>
<comment type="similarity">
    <text evidence="2 14">Belongs to the thiolase-like superfamily. FabH family.</text>
</comment>
<evidence type="ECO:0000256" key="14">
    <source>
        <dbReference type="HAMAP-Rule" id="MF_01815"/>
    </source>
</evidence>
<reference evidence="17 18" key="1">
    <citation type="journal article" date="2015" name="Int. J. Syst. Evol. Microbiol.">
        <title>Exiguobacterium enclense sp. nov., isolated from sediment.</title>
        <authorList>
            <person name="Dastager S.G."/>
            <person name="Mawlankar R."/>
            <person name="Sonalkar V.V."/>
            <person name="Thorat M.N."/>
            <person name="Mual P."/>
            <person name="Verma A."/>
            <person name="Krishnamurthi S."/>
            <person name="Tang S.K."/>
            <person name="Li W.J."/>
        </authorList>
    </citation>
    <scope>NUCLEOTIDE SEQUENCE [LARGE SCALE GENOMIC DNA]</scope>
    <source>
        <strain evidence="17 18">NIO-1109</strain>
    </source>
</reference>
<dbReference type="OrthoDB" id="9815506at2"/>
<comment type="caution">
    <text evidence="17">The sequence shown here is derived from an EMBL/GenBank/DDBJ whole genome shotgun (WGS) entry which is preliminary data.</text>
</comment>
<dbReference type="GO" id="GO:0006633">
    <property type="term" value="P:fatty acid biosynthetic process"/>
    <property type="evidence" value="ECO:0007669"/>
    <property type="project" value="UniProtKB-UniRule"/>
</dbReference>
<protein>
    <recommendedName>
        <fullName evidence="14">Beta-ketoacyl-[acyl-carrier-protein] synthase III</fullName>
        <shortName evidence="14">Beta-ketoacyl-ACP synthase III</shortName>
        <shortName evidence="14">KAS III</shortName>
        <ecNumber evidence="14">2.3.1.180</ecNumber>
    </recommendedName>
    <alternativeName>
        <fullName evidence="14">3-oxoacyl-[acyl-carrier-protein] synthase 3</fullName>
    </alternativeName>
    <alternativeName>
        <fullName evidence="14">3-oxoacyl-[acyl-carrier-protein] synthase III</fullName>
    </alternativeName>
</protein>
<comment type="catalytic activity">
    <reaction evidence="10">
        <text>malonyl-[ACP] + acetyl-CoA + H(+) = 3-oxobutanoyl-[ACP] + CO2 + CoA</text>
        <dbReference type="Rhea" id="RHEA:12080"/>
        <dbReference type="Rhea" id="RHEA-COMP:9623"/>
        <dbReference type="Rhea" id="RHEA-COMP:9625"/>
        <dbReference type="ChEBI" id="CHEBI:15378"/>
        <dbReference type="ChEBI" id="CHEBI:16526"/>
        <dbReference type="ChEBI" id="CHEBI:57287"/>
        <dbReference type="ChEBI" id="CHEBI:57288"/>
        <dbReference type="ChEBI" id="CHEBI:78449"/>
        <dbReference type="ChEBI" id="CHEBI:78450"/>
        <dbReference type="EC" id="2.3.1.180"/>
    </reaction>
    <physiologicalReaction direction="left-to-right" evidence="10">
        <dbReference type="Rhea" id="RHEA:12081"/>
    </physiologicalReaction>
</comment>
<dbReference type="InterPro" id="IPR013747">
    <property type="entry name" value="ACP_syn_III_C"/>
</dbReference>
<dbReference type="PANTHER" id="PTHR43091">
    <property type="entry name" value="3-OXOACYL-[ACYL-CARRIER-PROTEIN] SYNTHASE"/>
    <property type="match status" value="1"/>
</dbReference>
<comment type="function">
    <text evidence="14">Catalyzes the condensation reaction of fatty acid synthesis by the addition to an acyl acceptor of two carbons from malonyl-ACP. Catalyzes the first condensation reaction which initiates fatty acid synthesis and may therefore play a role in governing the total rate of fatty acid production. Possesses both acetoacetyl-ACP synthase and acetyl transacylase activities. Its substrate specificity determines the biosynthesis of branched-chain and/or straight-chain of fatty acids.</text>
</comment>
<comment type="catalytic activity">
    <reaction evidence="13">
        <text>3-methylbutanoyl-CoA + malonyl-[ACP] + H(+) = 5-methyl-3-oxohexanoyl-[ACP] + CO2 + CoA</text>
        <dbReference type="Rhea" id="RHEA:42272"/>
        <dbReference type="Rhea" id="RHEA-COMP:9623"/>
        <dbReference type="Rhea" id="RHEA-COMP:9941"/>
        <dbReference type="ChEBI" id="CHEBI:15378"/>
        <dbReference type="ChEBI" id="CHEBI:16526"/>
        <dbReference type="ChEBI" id="CHEBI:57287"/>
        <dbReference type="ChEBI" id="CHEBI:57345"/>
        <dbReference type="ChEBI" id="CHEBI:78449"/>
        <dbReference type="ChEBI" id="CHEBI:78822"/>
        <dbReference type="EC" id="2.3.1.300"/>
    </reaction>
    <physiologicalReaction direction="left-to-right" evidence="13">
        <dbReference type="Rhea" id="RHEA:42273"/>
    </physiologicalReaction>
</comment>
<dbReference type="InterPro" id="IPR004655">
    <property type="entry name" value="FabH"/>
</dbReference>
<dbReference type="GO" id="GO:0033818">
    <property type="term" value="F:beta-ketoacyl-acyl-carrier-protein synthase III activity"/>
    <property type="evidence" value="ECO:0007669"/>
    <property type="project" value="UniProtKB-UniRule"/>
</dbReference>
<evidence type="ECO:0000256" key="2">
    <source>
        <dbReference type="ARBA" id="ARBA00008642"/>
    </source>
</evidence>
<keyword evidence="7 14" id="KW-0275">Fatty acid biosynthesis</keyword>
<evidence type="ECO:0000256" key="3">
    <source>
        <dbReference type="ARBA" id="ARBA00022516"/>
    </source>
</evidence>
<comment type="pathway">
    <text evidence="1 14">Lipid metabolism; fatty acid biosynthesis.</text>
</comment>
<keyword evidence="5 14" id="KW-0276">Fatty acid metabolism</keyword>
<evidence type="ECO:0000256" key="11">
    <source>
        <dbReference type="ARBA" id="ARBA00052407"/>
    </source>
</evidence>
<dbReference type="AlphaFoldDB" id="A0A0V8GJN8"/>
<evidence type="ECO:0000313" key="17">
    <source>
        <dbReference type="EMBL" id="KSU50464.1"/>
    </source>
</evidence>
<dbReference type="NCBIfam" id="TIGR00747">
    <property type="entry name" value="fabH"/>
    <property type="match status" value="1"/>
</dbReference>
<evidence type="ECO:0000256" key="8">
    <source>
        <dbReference type="ARBA" id="ARBA00023268"/>
    </source>
</evidence>
<evidence type="ECO:0000256" key="5">
    <source>
        <dbReference type="ARBA" id="ARBA00022832"/>
    </source>
</evidence>
<feature type="region of interest" description="ACP-binding" evidence="14">
    <location>
        <begin position="236"/>
        <end position="240"/>
    </location>
</feature>
<feature type="domain" description="Beta-ketoacyl-[acyl-carrier-protein] synthase III N-terminal" evidence="16">
    <location>
        <begin position="105"/>
        <end position="182"/>
    </location>
</feature>
<comment type="catalytic activity">
    <reaction evidence="12">
        <text>2-methylpropanoyl-CoA + malonyl-[ACP] + H(+) = 4-methyl-3-oxopentanoyl-[ACP] + CO2 + CoA</text>
        <dbReference type="Rhea" id="RHEA:42268"/>
        <dbReference type="Rhea" id="RHEA-COMP:9623"/>
        <dbReference type="Rhea" id="RHEA-COMP:9940"/>
        <dbReference type="ChEBI" id="CHEBI:15378"/>
        <dbReference type="ChEBI" id="CHEBI:16526"/>
        <dbReference type="ChEBI" id="CHEBI:57287"/>
        <dbReference type="ChEBI" id="CHEBI:57338"/>
        <dbReference type="ChEBI" id="CHEBI:78449"/>
        <dbReference type="ChEBI" id="CHEBI:78820"/>
        <dbReference type="EC" id="2.3.1.300"/>
    </reaction>
    <physiologicalReaction direction="left-to-right" evidence="12">
        <dbReference type="Rhea" id="RHEA:42269"/>
    </physiologicalReaction>
</comment>
<gene>
    <name evidence="14" type="primary">fabH</name>
    <name evidence="17" type="ORF">AS033_03535</name>
</gene>
<accession>A0A0V8GJN8</accession>
<evidence type="ECO:0000256" key="10">
    <source>
        <dbReference type="ARBA" id="ARBA00051096"/>
    </source>
</evidence>
<dbReference type="UniPathway" id="UPA00094"/>
<evidence type="ECO:0000256" key="9">
    <source>
        <dbReference type="ARBA" id="ARBA00023315"/>
    </source>
</evidence>
<keyword evidence="9 14" id="KW-0012">Acyltransferase</keyword>
<evidence type="ECO:0000256" key="6">
    <source>
        <dbReference type="ARBA" id="ARBA00023098"/>
    </source>
</evidence>
<feature type="active site" evidence="14">
    <location>
        <position position="111"/>
    </location>
</feature>
<name>A0A0V8GJN8_9BACL</name>
<dbReference type="FunFam" id="3.40.47.10:FF:000004">
    <property type="entry name" value="3-oxoacyl-[acyl-carrier-protein] synthase 3"/>
    <property type="match status" value="1"/>
</dbReference>
<keyword evidence="14" id="KW-0963">Cytoplasm</keyword>
<keyword evidence="3 14" id="KW-0444">Lipid biosynthesis</keyword>
<comment type="catalytic activity">
    <reaction evidence="11">
        <text>(2S)-2-methylbutanoyl-CoA + malonyl-[ACP] + H(+) = (4S)-4-methyl-3-oxohexanoyl-[ACP] + CO2 + CoA</text>
        <dbReference type="Rhea" id="RHEA:42276"/>
        <dbReference type="Rhea" id="RHEA-COMP:9623"/>
        <dbReference type="Rhea" id="RHEA-COMP:17148"/>
        <dbReference type="ChEBI" id="CHEBI:15378"/>
        <dbReference type="ChEBI" id="CHEBI:16526"/>
        <dbReference type="ChEBI" id="CHEBI:57287"/>
        <dbReference type="ChEBI" id="CHEBI:78449"/>
        <dbReference type="ChEBI" id="CHEBI:88166"/>
        <dbReference type="ChEBI" id="CHEBI:167462"/>
        <dbReference type="EC" id="2.3.1.300"/>
    </reaction>
    <physiologicalReaction direction="left-to-right" evidence="11">
        <dbReference type="Rhea" id="RHEA:42277"/>
    </physiologicalReaction>
</comment>
<dbReference type="EC" id="2.3.1.180" evidence="14"/>
<sequence length="314" mass="33212">MKIGIVGLGTSLPSRRVTNDELATTLDTSDEWIRTRTGIGARRIAADDMDVTDLATEAAQKALDDAGLTVEDIGLIVVGTATGRAFPSTACIVQERLGARGATAFDISAACSGFIFALQTAASMLATVEGKHALVIGAEKMSSIVDWSDRSTAILFGDGAGAVVIGSTEQEGLNAFELGTDGRGAHLLFKDIDGPIEMNGREVFKFAVRKLPEIVEKVIQKADSTLEDIDILIPHQANLRIIDAACERLHIPQEKVIVTIDEHANTSAASIPLALEEARQQGRLTPGTKLVLAGFGAGLTWGAAYITWTKGENT</sequence>
<comment type="subcellular location">
    <subcellularLocation>
        <location evidence="14">Cytoplasm</location>
    </subcellularLocation>
</comment>
<dbReference type="Gene3D" id="3.40.47.10">
    <property type="match status" value="1"/>
</dbReference>